<dbReference type="SUPFAM" id="SSF53850">
    <property type="entry name" value="Periplasmic binding protein-like II"/>
    <property type="match status" value="1"/>
</dbReference>
<dbReference type="PANTHER" id="PTHR42928:SF5">
    <property type="entry name" value="BLR1237 PROTEIN"/>
    <property type="match status" value="1"/>
</dbReference>
<comment type="caution">
    <text evidence="3">The sequence shown here is derived from an EMBL/GenBank/DDBJ whole genome shotgun (WGS) entry which is preliminary data.</text>
</comment>
<evidence type="ECO:0000313" key="3">
    <source>
        <dbReference type="EMBL" id="GAA0490504.1"/>
    </source>
</evidence>
<keyword evidence="2" id="KW-0732">Signal</keyword>
<organism evidence="3 4">
    <name type="scientific">Pigmentiphaga daeguensis</name>
    <dbReference type="NCBI Taxonomy" id="414049"/>
    <lineage>
        <taxon>Bacteria</taxon>
        <taxon>Pseudomonadati</taxon>
        <taxon>Pseudomonadota</taxon>
        <taxon>Betaproteobacteria</taxon>
        <taxon>Burkholderiales</taxon>
        <taxon>Alcaligenaceae</taxon>
        <taxon>Pigmentiphaga</taxon>
    </lineage>
</organism>
<evidence type="ECO:0000256" key="1">
    <source>
        <dbReference type="ARBA" id="ARBA00006987"/>
    </source>
</evidence>
<dbReference type="Proteomes" id="UP001501706">
    <property type="component" value="Unassembled WGS sequence"/>
</dbReference>
<dbReference type="PANTHER" id="PTHR42928">
    <property type="entry name" value="TRICARBOXYLATE-BINDING PROTEIN"/>
    <property type="match status" value="1"/>
</dbReference>
<protein>
    <submittedName>
        <fullName evidence="3">Tripartite tricarboxylate transporter substrate binding protein</fullName>
    </submittedName>
</protein>
<keyword evidence="4" id="KW-1185">Reference proteome</keyword>
<evidence type="ECO:0000313" key="4">
    <source>
        <dbReference type="Proteomes" id="UP001501706"/>
    </source>
</evidence>
<feature type="chain" id="PRO_5047357233" evidence="2">
    <location>
        <begin position="28"/>
        <end position="326"/>
    </location>
</feature>
<comment type="similarity">
    <text evidence="1">Belongs to the UPF0065 (bug) family.</text>
</comment>
<dbReference type="Gene3D" id="3.40.190.150">
    <property type="entry name" value="Bordetella uptake gene, domain 1"/>
    <property type="match status" value="1"/>
</dbReference>
<proteinExistence type="inferred from homology"/>
<accession>A0ABN1B5D5</accession>
<dbReference type="Gene3D" id="3.40.190.10">
    <property type="entry name" value="Periplasmic binding protein-like II"/>
    <property type="match status" value="1"/>
</dbReference>
<sequence length="326" mass="34688">MISRKKGWSAVLAVSMATGFPSMASQAADYPAKPIKLIVPFAPGGSNDMVARIVSPKLSEVLGTPVIIENKAGAGGAVGAAYAAQSPNDGYTVLMHSTTVTMQPWLMKNPGYDLLKDFDPVSRMTSTPFTLVVSSPTGVGNYKELADYAKKSKKPLFFGSAGTGSSPHLVGEYFKSQSSIDMQHVPYKGNGPMMVALMANEIQVGFDTIHSSKPMAESGRIKILAVTSLKRNDNIPDVPTLDESGLPGFDVGVWQGVFMPKGADPAKIDKVQKAIAAALRDPEVAQKLNASGFDVIASSSAEFAERIQADMKVWSKVIKDIGYQPE</sequence>
<feature type="signal peptide" evidence="2">
    <location>
        <begin position="1"/>
        <end position="27"/>
    </location>
</feature>
<dbReference type="CDD" id="cd13578">
    <property type="entry name" value="PBP2_Bug27"/>
    <property type="match status" value="1"/>
</dbReference>
<dbReference type="InterPro" id="IPR005064">
    <property type="entry name" value="BUG"/>
</dbReference>
<dbReference type="Pfam" id="PF03401">
    <property type="entry name" value="TctC"/>
    <property type="match status" value="1"/>
</dbReference>
<dbReference type="EMBL" id="BAAAEN010000001">
    <property type="protein sequence ID" value="GAA0490504.1"/>
    <property type="molecule type" value="Genomic_DNA"/>
</dbReference>
<name>A0ABN1B5D5_9BURK</name>
<reference evidence="3 4" key="1">
    <citation type="journal article" date="2019" name="Int. J. Syst. Evol. Microbiol.">
        <title>The Global Catalogue of Microorganisms (GCM) 10K type strain sequencing project: providing services to taxonomists for standard genome sequencing and annotation.</title>
        <authorList>
            <consortium name="The Broad Institute Genomics Platform"/>
            <consortium name="The Broad Institute Genome Sequencing Center for Infectious Disease"/>
            <person name="Wu L."/>
            <person name="Ma J."/>
        </authorList>
    </citation>
    <scope>NUCLEOTIDE SEQUENCE [LARGE SCALE GENOMIC DNA]</scope>
    <source>
        <strain evidence="3 4">JCM 14330</strain>
    </source>
</reference>
<dbReference type="InterPro" id="IPR042100">
    <property type="entry name" value="Bug_dom1"/>
</dbReference>
<dbReference type="PIRSF" id="PIRSF017082">
    <property type="entry name" value="YflP"/>
    <property type="match status" value="1"/>
</dbReference>
<gene>
    <name evidence="3" type="ORF">GCM10009097_02540</name>
</gene>
<evidence type="ECO:0000256" key="2">
    <source>
        <dbReference type="SAM" id="SignalP"/>
    </source>
</evidence>